<dbReference type="EMBL" id="FOZW01000003">
    <property type="protein sequence ID" value="SFS67394.1"/>
    <property type="molecule type" value="Genomic_DNA"/>
</dbReference>
<evidence type="ECO:0000313" key="5">
    <source>
        <dbReference type="Proteomes" id="UP000199392"/>
    </source>
</evidence>
<reference evidence="5" key="1">
    <citation type="submission" date="2016-10" db="EMBL/GenBank/DDBJ databases">
        <authorList>
            <person name="Varghese N."/>
            <person name="Submissions S."/>
        </authorList>
    </citation>
    <scope>NUCLEOTIDE SEQUENCE [LARGE SCALE GENOMIC DNA]</scope>
    <source>
        <strain evidence="5">DSM 26894</strain>
    </source>
</reference>
<dbReference type="STRING" id="311180.SAMN04488050_103332"/>
<dbReference type="PANTHER" id="PTHR11851">
    <property type="entry name" value="METALLOPROTEASE"/>
    <property type="match status" value="1"/>
</dbReference>
<dbReference type="Proteomes" id="UP000199392">
    <property type="component" value="Unassembled WGS sequence"/>
</dbReference>
<dbReference type="GO" id="GO:0046872">
    <property type="term" value="F:metal ion binding"/>
    <property type="evidence" value="ECO:0007669"/>
    <property type="project" value="InterPro"/>
</dbReference>
<dbReference type="Gene3D" id="3.30.830.10">
    <property type="entry name" value="Metalloenzyme, LuxS/M16 peptidase-like"/>
    <property type="match status" value="2"/>
</dbReference>
<dbReference type="GO" id="GO:0008233">
    <property type="term" value="F:peptidase activity"/>
    <property type="evidence" value="ECO:0007669"/>
    <property type="project" value="UniProtKB-KW"/>
</dbReference>
<dbReference type="RefSeq" id="WP_092423080.1">
    <property type="nucleotide sequence ID" value="NZ_FNCL01000003.1"/>
</dbReference>
<name>A0A1I6RRU1_9RHOB</name>
<evidence type="ECO:0000256" key="1">
    <source>
        <dbReference type="SAM" id="SignalP"/>
    </source>
</evidence>
<feature type="signal peptide" evidence="1">
    <location>
        <begin position="1"/>
        <end position="30"/>
    </location>
</feature>
<dbReference type="PANTHER" id="PTHR11851:SF224">
    <property type="entry name" value="PROCESSING PROTEASE"/>
    <property type="match status" value="1"/>
</dbReference>
<sequence length="449" mass="48004">MTLNFAPGRFLTGPLIAAAASLWLALPAAAEVDIQQVETPMGFKAWLVEEPSIPFTALEIRFKGGEALDAPGKRGATNLMVGLLEEGAGGYDAQGFAAESESLAASFGYSSSQDMVSVSARFLTENRDEATELLRQSLIEPSFSETAIERVRAQVLSGIRSDAKDPDSIASATFDAEVFGDHPYGTDPSGTVESVSALSRDDIVDAWKGAMAKDRVYIAATGDISAEELSTLIDNLLGDLPETGAPMPEDVDVETSAGVTVVPFDTPQSVALFGHKGLKRDDPDFFAAYVMNTILGGGGFEARLMNEVREKRGLTYGIYSYLVPMDHAELYLGHVASANDRIGEAMQVIREEWAKLAENGCTEAELEQAKTYLTGAYPLRFDGNGPIAGILVGMQMDGLTPDYIATRNDKIEAVTLDDVKRVAARVLQPDALRFVVVGQPEGVESDDAG</sequence>
<gene>
    <name evidence="4" type="ORF">SAMN04488050_103332</name>
</gene>
<feature type="chain" id="PRO_5011505237" evidence="1">
    <location>
        <begin position="31"/>
        <end position="449"/>
    </location>
</feature>
<evidence type="ECO:0000259" key="2">
    <source>
        <dbReference type="Pfam" id="PF00675"/>
    </source>
</evidence>
<dbReference type="GO" id="GO:0006508">
    <property type="term" value="P:proteolysis"/>
    <property type="evidence" value="ECO:0007669"/>
    <property type="project" value="UniProtKB-KW"/>
</dbReference>
<dbReference type="InterPro" id="IPR011765">
    <property type="entry name" value="Pept_M16_N"/>
</dbReference>
<dbReference type="SUPFAM" id="SSF63411">
    <property type="entry name" value="LuxS/MPP-like metallohydrolase"/>
    <property type="match status" value="2"/>
</dbReference>
<keyword evidence="5" id="KW-1185">Reference proteome</keyword>
<protein>
    <submittedName>
        <fullName evidence="4">Zinc protease</fullName>
    </submittedName>
</protein>
<accession>A0A1I6RRU1</accession>
<keyword evidence="4" id="KW-0645">Protease</keyword>
<dbReference type="Pfam" id="PF00675">
    <property type="entry name" value="Peptidase_M16"/>
    <property type="match status" value="1"/>
</dbReference>
<proteinExistence type="predicted"/>
<dbReference type="InterPro" id="IPR007863">
    <property type="entry name" value="Peptidase_M16_C"/>
</dbReference>
<dbReference type="AlphaFoldDB" id="A0A1I6RRU1"/>
<dbReference type="InterPro" id="IPR011249">
    <property type="entry name" value="Metalloenz_LuxS/M16"/>
</dbReference>
<dbReference type="Pfam" id="PF05193">
    <property type="entry name" value="Peptidase_M16_C"/>
    <property type="match status" value="1"/>
</dbReference>
<feature type="domain" description="Peptidase M16 N-terminal" evidence="2">
    <location>
        <begin position="49"/>
        <end position="171"/>
    </location>
</feature>
<evidence type="ECO:0000313" key="4">
    <source>
        <dbReference type="EMBL" id="SFS67394.1"/>
    </source>
</evidence>
<keyword evidence="1" id="KW-0732">Signal</keyword>
<dbReference type="InterPro" id="IPR050361">
    <property type="entry name" value="MPP/UQCRC_Complex"/>
</dbReference>
<keyword evidence="4" id="KW-0378">Hydrolase</keyword>
<evidence type="ECO:0000259" key="3">
    <source>
        <dbReference type="Pfam" id="PF05193"/>
    </source>
</evidence>
<organism evidence="4 5">
    <name type="scientific">Alloyangia pacifica</name>
    <dbReference type="NCBI Taxonomy" id="311180"/>
    <lineage>
        <taxon>Bacteria</taxon>
        <taxon>Pseudomonadati</taxon>
        <taxon>Pseudomonadota</taxon>
        <taxon>Alphaproteobacteria</taxon>
        <taxon>Rhodobacterales</taxon>
        <taxon>Roseobacteraceae</taxon>
        <taxon>Alloyangia</taxon>
    </lineage>
</organism>
<dbReference type="OrthoDB" id="9811314at2"/>
<feature type="domain" description="Peptidase M16 C-terminal" evidence="3">
    <location>
        <begin position="198"/>
        <end position="372"/>
    </location>
</feature>